<dbReference type="SMR" id="A0A444XBE3"/>
<dbReference type="Gramene" id="arahy.Tifrunner.gnm2.ann2.Ah20g529300.1">
    <property type="protein sequence ID" value="arahy.Tifrunner.gnm2.ann2.Ah20g529300.1-CDS"/>
    <property type="gene ID" value="arahy.Tifrunner.gnm2.ann2.Ah20g529300"/>
</dbReference>
<dbReference type="Pfam" id="PF13432">
    <property type="entry name" value="TPR_16"/>
    <property type="match status" value="1"/>
</dbReference>
<evidence type="ECO:0000313" key="3">
    <source>
        <dbReference type="Proteomes" id="UP000289738"/>
    </source>
</evidence>
<evidence type="ECO:0000256" key="1">
    <source>
        <dbReference type="PROSITE-ProRule" id="PRU00339"/>
    </source>
</evidence>
<dbReference type="AlphaFoldDB" id="A0A444XBE3"/>
<protein>
    <submittedName>
        <fullName evidence="2">Uncharacterized protein</fullName>
    </submittedName>
</protein>
<gene>
    <name evidence="2" type="ORF">Ahy_B10g106553</name>
</gene>
<organism evidence="2 3">
    <name type="scientific">Arachis hypogaea</name>
    <name type="common">Peanut</name>
    <dbReference type="NCBI Taxonomy" id="3818"/>
    <lineage>
        <taxon>Eukaryota</taxon>
        <taxon>Viridiplantae</taxon>
        <taxon>Streptophyta</taxon>
        <taxon>Embryophyta</taxon>
        <taxon>Tracheophyta</taxon>
        <taxon>Spermatophyta</taxon>
        <taxon>Magnoliopsida</taxon>
        <taxon>eudicotyledons</taxon>
        <taxon>Gunneridae</taxon>
        <taxon>Pentapetalae</taxon>
        <taxon>rosids</taxon>
        <taxon>fabids</taxon>
        <taxon>Fabales</taxon>
        <taxon>Fabaceae</taxon>
        <taxon>Papilionoideae</taxon>
        <taxon>50 kb inversion clade</taxon>
        <taxon>dalbergioids sensu lato</taxon>
        <taxon>Dalbergieae</taxon>
        <taxon>Pterocarpus clade</taxon>
        <taxon>Arachis</taxon>
    </lineage>
</organism>
<dbReference type="SMART" id="SM00028">
    <property type="entry name" value="TPR"/>
    <property type="match status" value="3"/>
</dbReference>
<dbReference type="InterPro" id="IPR011990">
    <property type="entry name" value="TPR-like_helical_dom_sf"/>
</dbReference>
<keyword evidence="1" id="KW-0802">TPR repeat</keyword>
<dbReference type="Gene3D" id="1.25.40.10">
    <property type="entry name" value="Tetratricopeptide repeat domain"/>
    <property type="match status" value="1"/>
</dbReference>
<reference evidence="2 3" key="1">
    <citation type="submission" date="2019-01" db="EMBL/GenBank/DDBJ databases">
        <title>Sequencing of cultivated peanut Arachis hypogaea provides insights into genome evolution and oil improvement.</title>
        <authorList>
            <person name="Chen X."/>
        </authorList>
    </citation>
    <scope>NUCLEOTIDE SEQUENCE [LARGE SCALE GENOMIC DNA]</scope>
    <source>
        <strain evidence="3">cv. Fuhuasheng</strain>
        <tissue evidence="2">Leaves</tissue>
    </source>
</reference>
<proteinExistence type="predicted"/>
<dbReference type="PROSITE" id="PS50005">
    <property type="entry name" value="TPR"/>
    <property type="match status" value="1"/>
</dbReference>
<dbReference type="CDD" id="cd02980">
    <property type="entry name" value="TRX_Fd_family"/>
    <property type="match status" value="1"/>
</dbReference>
<evidence type="ECO:0000313" key="2">
    <source>
        <dbReference type="EMBL" id="RYQ86947.1"/>
    </source>
</evidence>
<dbReference type="Gene3D" id="3.40.30.10">
    <property type="entry name" value="Glutaredoxin"/>
    <property type="match status" value="1"/>
</dbReference>
<sequence>MDYGVGVRRKEMALQSGTLLPLVFPKHSSGAMAHAQEIRVCTNRTCRKQGSFQTLETLSALAPPNLAVNSCGCLGRCGAGPNLAILPDGFIVAHCGTPAQAAQLVATLFSRDDADATSSLEALALRKRAEIEFQNRNLSEAELLLSQAIDSEPFGGMHVLFKCRSVVRLELGNYRGALQDAREALNLAPRYSEAYICQGDAFLALNEFESAEQSYLASLDIDPLIRRSKSFKARILKLQEKVAAVNTS</sequence>
<accession>A0A444XBE3</accession>
<dbReference type="InterPro" id="IPR019734">
    <property type="entry name" value="TPR_rpt"/>
</dbReference>
<comment type="caution">
    <text evidence="2">The sequence shown here is derived from an EMBL/GenBank/DDBJ whole genome shotgun (WGS) entry which is preliminary data.</text>
</comment>
<feature type="repeat" description="TPR" evidence="1">
    <location>
        <begin position="192"/>
        <end position="225"/>
    </location>
</feature>
<dbReference type="PANTHER" id="PTHR47682:SF1">
    <property type="entry name" value="TETRATRICOPEPTIDE REPEAT (TPR)-CONTAINING PROTEIN"/>
    <property type="match status" value="1"/>
</dbReference>
<dbReference type="EMBL" id="SDMP01000020">
    <property type="protein sequence ID" value="RYQ86947.1"/>
    <property type="molecule type" value="Genomic_DNA"/>
</dbReference>
<dbReference type="STRING" id="3818.A0A444XBE3"/>
<dbReference type="SUPFAM" id="SSF52833">
    <property type="entry name" value="Thioredoxin-like"/>
    <property type="match status" value="1"/>
</dbReference>
<keyword evidence="3" id="KW-1185">Reference proteome</keyword>
<dbReference type="Proteomes" id="UP000289738">
    <property type="component" value="Chromosome B10"/>
</dbReference>
<dbReference type="OrthoDB" id="2423701at2759"/>
<dbReference type="PANTHER" id="PTHR47682">
    <property type="entry name" value="TETRATRICOPEPTIDE REPEAT (TPR)-CONTAINING PROTEIN"/>
    <property type="match status" value="1"/>
</dbReference>
<name>A0A444XBE3_ARAHY</name>
<dbReference type="InterPro" id="IPR036249">
    <property type="entry name" value="Thioredoxin-like_sf"/>
</dbReference>
<dbReference type="SUPFAM" id="SSF48452">
    <property type="entry name" value="TPR-like"/>
    <property type="match status" value="1"/>
</dbReference>